<keyword evidence="1" id="KW-0540">Nuclease</keyword>
<accession>A0ABQ1VLF8</accession>
<dbReference type="EMBL" id="BMIV01000017">
    <property type="protein sequence ID" value="GGF77572.1"/>
    <property type="molecule type" value="Genomic_DNA"/>
</dbReference>
<dbReference type="GO" id="GO:0004519">
    <property type="term" value="F:endonuclease activity"/>
    <property type="evidence" value="ECO:0007669"/>
    <property type="project" value="UniProtKB-KW"/>
</dbReference>
<dbReference type="InterPro" id="IPR003477">
    <property type="entry name" value="PemK-like"/>
</dbReference>
<organism evidence="1 2">
    <name type="scientific">Paracoccus acridae</name>
    <dbReference type="NCBI Taxonomy" id="1795310"/>
    <lineage>
        <taxon>Bacteria</taxon>
        <taxon>Pseudomonadati</taxon>
        <taxon>Pseudomonadota</taxon>
        <taxon>Alphaproteobacteria</taxon>
        <taxon>Rhodobacterales</taxon>
        <taxon>Paracoccaceae</taxon>
        <taxon>Paracoccus</taxon>
    </lineage>
</organism>
<protein>
    <submittedName>
        <fullName evidence="1">mRNA-degrading endonuclease</fullName>
    </submittedName>
</protein>
<name>A0ABQ1VLF8_9RHOB</name>
<dbReference type="Proteomes" id="UP000640509">
    <property type="component" value="Unassembled WGS sequence"/>
</dbReference>
<keyword evidence="1" id="KW-0255">Endonuclease</keyword>
<dbReference type="NCBIfam" id="NF007386">
    <property type="entry name" value="PRK09907.1"/>
    <property type="match status" value="1"/>
</dbReference>
<dbReference type="Gene3D" id="2.30.30.110">
    <property type="match status" value="1"/>
</dbReference>
<dbReference type="PANTHER" id="PTHR33988:SF3">
    <property type="entry name" value="ENDORIBONUCLEASE TOXIN CHPB-RELATED"/>
    <property type="match status" value="1"/>
</dbReference>
<dbReference type="SUPFAM" id="SSF50118">
    <property type="entry name" value="Cell growth inhibitor/plasmid maintenance toxic component"/>
    <property type="match status" value="1"/>
</dbReference>
<dbReference type="InterPro" id="IPR011067">
    <property type="entry name" value="Plasmid_toxin/cell-grow_inhib"/>
</dbReference>
<evidence type="ECO:0000313" key="2">
    <source>
        <dbReference type="Proteomes" id="UP000640509"/>
    </source>
</evidence>
<dbReference type="PANTHER" id="PTHR33988">
    <property type="entry name" value="ENDORIBONUCLEASE MAZF-RELATED"/>
    <property type="match status" value="1"/>
</dbReference>
<proteinExistence type="predicted"/>
<keyword evidence="2" id="KW-1185">Reference proteome</keyword>
<gene>
    <name evidence="1" type="ORF">GCM10011402_32710</name>
</gene>
<evidence type="ECO:0000313" key="1">
    <source>
        <dbReference type="EMBL" id="GGF77572.1"/>
    </source>
</evidence>
<comment type="caution">
    <text evidence="1">The sequence shown here is derived from an EMBL/GenBank/DDBJ whole genome shotgun (WGS) entry which is preliminary data.</text>
</comment>
<sequence length="108" mass="11528">MADYVPEAGEIVSLEFSPRAGHEQAGHRPAAVLSPAAHNRIGLMLCCPLTAKRKGYPFEVPIDDALGSAVLADQVKSLDWRAHRAKAKGRISDAELAAVRMKAKALIG</sequence>
<keyword evidence="1" id="KW-0378">Hydrolase</keyword>
<dbReference type="Pfam" id="PF02452">
    <property type="entry name" value="PemK_toxin"/>
    <property type="match status" value="1"/>
</dbReference>
<dbReference type="RefSeq" id="WP_103174720.1">
    <property type="nucleotide sequence ID" value="NZ_BMIV01000017.1"/>
</dbReference>
<reference evidence="2" key="1">
    <citation type="journal article" date="2019" name="Int. J. Syst. Evol. Microbiol.">
        <title>The Global Catalogue of Microorganisms (GCM) 10K type strain sequencing project: providing services to taxonomists for standard genome sequencing and annotation.</title>
        <authorList>
            <consortium name="The Broad Institute Genomics Platform"/>
            <consortium name="The Broad Institute Genome Sequencing Center for Infectious Disease"/>
            <person name="Wu L."/>
            <person name="Ma J."/>
        </authorList>
    </citation>
    <scope>NUCLEOTIDE SEQUENCE [LARGE SCALE GENOMIC DNA]</scope>
    <source>
        <strain evidence="2">CGMCC 1.15419</strain>
    </source>
</reference>